<dbReference type="PROSITE" id="PS51903">
    <property type="entry name" value="CLP_R"/>
    <property type="match status" value="1"/>
</dbReference>
<organism evidence="3 4">
    <name type="scientific">Nonomuraea typhae</name>
    <dbReference type="NCBI Taxonomy" id="2603600"/>
    <lineage>
        <taxon>Bacteria</taxon>
        <taxon>Bacillati</taxon>
        <taxon>Actinomycetota</taxon>
        <taxon>Actinomycetes</taxon>
        <taxon>Streptosporangiales</taxon>
        <taxon>Streptosporangiaceae</taxon>
        <taxon>Nonomuraea</taxon>
    </lineage>
</organism>
<dbReference type="EMBL" id="JBITGY010000002">
    <property type="protein sequence ID" value="MFI6497340.1"/>
    <property type="molecule type" value="Genomic_DNA"/>
</dbReference>
<dbReference type="InterPro" id="IPR004176">
    <property type="entry name" value="Clp_R_N"/>
</dbReference>
<dbReference type="RefSeq" id="WP_397080096.1">
    <property type="nucleotide sequence ID" value="NZ_JBITGY010000002.1"/>
</dbReference>
<evidence type="ECO:0000256" key="1">
    <source>
        <dbReference type="PROSITE-ProRule" id="PRU01251"/>
    </source>
</evidence>
<comment type="caution">
    <text evidence="3">The sequence shown here is derived from an EMBL/GenBank/DDBJ whole genome shotgun (WGS) entry which is preliminary data.</text>
</comment>
<evidence type="ECO:0000259" key="2">
    <source>
        <dbReference type="PROSITE" id="PS51903"/>
    </source>
</evidence>
<dbReference type="GO" id="GO:0006508">
    <property type="term" value="P:proteolysis"/>
    <property type="evidence" value="ECO:0007669"/>
    <property type="project" value="UniProtKB-KW"/>
</dbReference>
<dbReference type="Gene3D" id="1.10.1780.10">
    <property type="entry name" value="Clp, N-terminal domain"/>
    <property type="match status" value="1"/>
</dbReference>
<evidence type="ECO:0000313" key="3">
    <source>
        <dbReference type="EMBL" id="MFI6497340.1"/>
    </source>
</evidence>
<sequence length="234" mass="25027">MDGSVRLDDLINVIKQRHPDGDPLGQLSDAVTLGEHLGDVADHLIGHFVDQARHSGASWTEIGRSMGVSKQAAQKRFVAKEGALADDLSAYTRFTDRARHCVVASQEEAKATGHDHIEPAHIVLGLLREPAALAAATMVALGADLDTVKEAMINSMPAGTGSPEPHVPFAAQSKKILELTLREALRMGHNYVGTEHILLGALSLPEAPAIIVLEGLGITKDAAEEEIRRRLAQL</sequence>
<keyword evidence="4" id="KW-1185">Reference proteome</keyword>
<keyword evidence="3" id="KW-0378">Hydrolase</keyword>
<dbReference type="PANTHER" id="PTHR47016:SF5">
    <property type="entry name" value="CLP DOMAIN SUPERFAMILY PROTEIN"/>
    <property type="match status" value="1"/>
</dbReference>
<dbReference type="PANTHER" id="PTHR47016">
    <property type="entry name" value="ATP-DEPENDENT CLP PROTEASE ATP-BINDING SUBUNIT CLPT1, CHLOROPLASTIC"/>
    <property type="match status" value="1"/>
</dbReference>
<dbReference type="InterPro" id="IPR044217">
    <property type="entry name" value="CLPT1/2"/>
</dbReference>
<dbReference type="Pfam" id="PF02861">
    <property type="entry name" value="Clp_N"/>
    <property type="match status" value="1"/>
</dbReference>
<evidence type="ECO:0000313" key="4">
    <source>
        <dbReference type="Proteomes" id="UP001612741"/>
    </source>
</evidence>
<proteinExistence type="predicted"/>
<dbReference type="GO" id="GO:0008233">
    <property type="term" value="F:peptidase activity"/>
    <property type="evidence" value="ECO:0007669"/>
    <property type="project" value="UniProtKB-KW"/>
</dbReference>
<protein>
    <submittedName>
        <fullName evidence="3">Clp protease N-terminal domain-containing protein</fullName>
    </submittedName>
</protein>
<accession>A0ABW7YN52</accession>
<feature type="domain" description="Clp R" evidence="2">
    <location>
        <begin position="91"/>
        <end position="234"/>
    </location>
</feature>
<reference evidence="3 4" key="1">
    <citation type="submission" date="2024-10" db="EMBL/GenBank/DDBJ databases">
        <title>The Natural Products Discovery Center: Release of the First 8490 Sequenced Strains for Exploring Actinobacteria Biosynthetic Diversity.</title>
        <authorList>
            <person name="Kalkreuter E."/>
            <person name="Kautsar S.A."/>
            <person name="Yang D."/>
            <person name="Bader C.D."/>
            <person name="Teijaro C.N."/>
            <person name="Fluegel L."/>
            <person name="Davis C.M."/>
            <person name="Simpson J.R."/>
            <person name="Lauterbach L."/>
            <person name="Steele A.D."/>
            <person name="Gui C."/>
            <person name="Meng S."/>
            <person name="Li G."/>
            <person name="Viehrig K."/>
            <person name="Ye F."/>
            <person name="Su P."/>
            <person name="Kiefer A.F."/>
            <person name="Nichols A."/>
            <person name="Cepeda A.J."/>
            <person name="Yan W."/>
            <person name="Fan B."/>
            <person name="Jiang Y."/>
            <person name="Adhikari A."/>
            <person name="Zheng C.-J."/>
            <person name="Schuster L."/>
            <person name="Cowan T.M."/>
            <person name="Smanski M.J."/>
            <person name="Chevrette M.G."/>
            <person name="De Carvalho L.P.S."/>
            <person name="Shen B."/>
        </authorList>
    </citation>
    <scope>NUCLEOTIDE SEQUENCE [LARGE SCALE GENOMIC DNA]</scope>
    <source>
        <strain evidence="3 4">NPDC050545</strain>
    </source>
</reference>
<gene>
    <name evidence="3" type="ORF">ACIBG2_08155</name>
</gene>
<dbReference type="Proteomes" id="UP001612741">
    <property type="component" value="Unassembled WGS sequence"/>
</dbReference>
<name>A0ABW7YN52_9ACTN</name>
<dbReference type="SUPFAM" id="SSF81923">
    <property type="entry name" value="Double Clp-N motif"/>
    <property type="match status" value="1"/>
</dbReference>
<keyword evidence="3" id="KW-0645">Protease</keyword>
<dbReference type="InterPro" id="IPR036628">
    <property type="entry name" value="Clp_N_dom_sf"/>
</dbReference>
<keyword evidence="1" id="KW-0677">Repeat</keyword>